<dbReference type="InterPro" id="IPR017205">
    <property type="entry name" value="Sig_transdc_His_kinase_ChrS"/>
</dbReference>
<feature type="transmembrane region" description="Helical" evidence="4">
    <location>
        <begin position="12"/>
        <end position="32"/>
    </location>
</feature>
<evidence type="ECO:0000256" key="3">
    <source>
        <dbReference type="ARBA" id="ARBA00023012"/>
    </source>
</evidence>
<dbReference type="Pfam" id="PF02518">
    <property type="entry name" value="HATPase_c"/>
    <property type="match status" value="1"/>
</dbReference>
<dbReference type="SMART" id="SM00387">
    <property type="entry name" value="HATPase_c"/>
    <property type="match status" value="1"/>
</dbReference>
<keyword evidence="4" id="KW-0812">Transmembrane</keyword>
<sequence>MRGGEAHAGYLRWWDAYFGLVAVAVAAATLLVDDHRPWRRGLAVGAIAAMAVLHVTAGRKQIRRGAEDGAALTVTLTHLLLYVVAVVSAPFTSWLLFAVVPLIFQLMNVRTGIVLVILANLVIPAVALVEEPQTATANLLIAVITGAASIWVSYWTMRVIRQNVERGQLIDELEASRAEVARLSHDAGISAERARLAGEIHDTLAQGFTSVVTLLQAYDPQLRDERLALAVRTAKENLAEARALVAALAPAALASTSLSDAVRRQADRFTEEAGMPATVRVTGTPRELPTPVEVVLLRAAQEALTNVRRHAHATETEVVLTYDEQRVRLVVHDDGRGLASDHTDGFGLAGMRSRAEQVRGSLTVRGGQPGGTTVELEVPA</sequence>
<dbReference type="PANTHER" id="PTHR24421">
    <property type="entry name" value="NITRATE/NITRITE SENSOR PROTEIN NARX-RELATED"/>
    <property type="match status" value="1"/>
</dbReference>
<evidence type="ECO:0000313" key="6">
    <source>
        <dbReference type="EMBL" id="SCG53763.1"/>
    </source>
</evidence>
<evidence type="ECO:0000313" key="7">
    <source>
        <dbReference type="Proteomes" id="UP000198210"/>
    </source>
</evidence>
<evidence type="ECO:0000256" key="1">
    <source>
        <dbReference type="ARBA" id="ARBA00022679"/>
    </source>
</evidence>
<accession>A0A1C5I6G9</accession>
<dbReference type="AlphaFoldDB" id="A0A1C5I6G9"/>
<organism evidence="6 7">
    <name type="scientific">Micromonospora siamensis</name>
    <dbReference type="NCBI Taxonomy" id="299152"/>
    <lineage>
        <taxon>Bacteria</taxon>
        <taxon>Bacillati</taxon>
        <taxon>Actinomycetota</taxon>
        <taxon>Actinomycetes</taxon>
        <taxon>Micromonosporales</taxon>
        <taxon>Micromonosporaceae</taxon>
        <taxon>Micromonospora</taxon>
    </lineage>
</organism>
<dbReference type="PANTHER" id="PTHR24421:SF62">
    <property type="entry name" value="SENSORY TRANSDUCTION HISTIDINE KINASE"/>
    <property type="match status" value="1"/>
</dbReference>
<evidence type="ECO:0000256" key="4">
    <source>
        <dbReference type="SAM" id="Phobius"/>
    </source>
</evidence>
<dbReference type="Proteomes" id="UP000198210">
    <property type="component" value="Chromosome I"/>
</dbReference>
<gene>
    <name evidence="6" type="ORF">GA0074704_2978</name>
</gene>
<feature type="domain" description="Histidine kinase/HSP90-like ATPase" evidence="5">
    <location>
        <begin position="291"/>
        <end position="380"/>
    </location>
</feature>
<dbReference type="InterPro" id="IPR003594">
    <property type="entry name" value="HATPase_dom"/>
</dbReference>
<evidence type="ECO:0000256" key="2">
    <source>
        <dbReference type="ARBA" id="ARBA00022777"/>
    </source>
</evidence>
<keyword evidence="7" id="KW-1185">Reference proteome</keyword>
<evidence type="ECO:0000259" key="5">
    <source>
        <dbReference type="SMART" id="SM00387"/>
    </source>
</evidence>
<feature type="transmembrane region" description="Helical" evidence="4">
    <location>
        <begin position="135"/>
        <end position="156"/>
    </location>
</feature>
<keyword evidence="1" id="KW-0808">Transferase</keyword>
<dbReference type="GO" id="GO:0000155">
    <property type="term" value="F:phosphorelay sensor kinase activity"/>
    <property type="evidence" value="ECO:0007669"/>
    <property type="project" value="InterPro"/>
</dbReference>
<feature type="transmembrane region" description="Helical" evidence="4">
    <location>
        <begin position="79"/>
        <end position="104"/>
    </location>
</feature>
<proteinExistence type="predicted"/>
<dbReference type="InterPro" id="IPR050482">
    <property type="entry name" value="Sensor_HK_TwoCompSys"/>
</dbReference>
<dbReference type="Pfam" id="PF07730">
    <property type="entry name" value="HisKA_3"/>
    <property type="match status" value="1"/>
</dbReference>
<dbReference type="GO" id="GO:0046983">
    <property type="term" value="F:protein dimerization activity"/>
    <property type="evidence" value="ECO:0007669"/>
    <property type="project" value="InterPro"/>
</dbReference>
<protein>
    <submittedName>
        <fullName evidence="6">Signal transduction histidine kinase</fullName>
    </submittedName>
</protein>
<dbReference type="InterPro" id="IPR011712">
    <property type="entry name" value="Sig_transdc_His_kin_sub3_dim/P"/>
</dbReference>
<reference evidence="6 7" key="1">
    <citation type="submission" date="2016-06" db="EMBL/GenBank/DDBJ databases">
        <authorList>
            <person name="Kjaerup R.B."/>
            <person name="Dalgaard T.S."/>
            <person name="Juul-Madsen H.R."/>
        </authorList>
    </citation>
    <scope>NUCLEOTIDE SEQUENCE [LARGE SCALE GENOMIC DNA]</scope>
    <source>
        <strain evidence="6 7">DSM 45097</strain>
    </source>
</reference>
<dbReference type="InterPro" id="IPR036890">
    <property type="entry name" value="HATPase_C_sf"/>
</dbReference>
<dbReference type="GO" id="GO:0016020">
    <property type="term" value="C:membrane"/>
    <property type="evidence" value="ECO:0007669"/>
    <property type="project" value="InterPro"/>
</dbReference>
<dbReference type="RefSeq" id="WP_088971060.1">
    <property type="nucleotide sequence ID" value="NZ_JBHLYF010000018.1"/>
</dbReference>
<feature type="transmembrane region" description="Helical" evidence="4">
    <location>
        <begin position="41"/>
        <end position="59"/>
    </location>
</feature>
<keyword evidence="4" id="KW-1133">Transmembrane helix</keyword>
<keyword evidence="2 6" id="KW-0418">Kinase</keyword>
<name>A0A1C5I6G9_9ACTN</name>
<keyword evidence="3" id="KW-0902">Two-component regulatory system</keyword>
<dbReference type="CDD" id="cd16917">
    <property type="entry name" value="HATPase_UhpB-NarQ-NarX-like"/>
    <property type="match status" value="1"/>
</dbReference>
<dbReference type="PIRSF" id="PIRSF037434">
    <property type="entry name" value="STHK_ChrS"/>
    <property type="match status" value="1"/>
</dbReference>
<dbReference type="Gene3D" id="1.20.5.1930">
    <property type="match status" value="1"/>
</dbReference>
<dbReference type="Gene3D" id="3.30.565.10">
    <property type="entry name" value="Histidine kinase-like ATPase, C-terminal domain"/>
    <property type="match status" value="1"/>
</dbReference>
<keyword evidence="4" id="KW-0472">Membrane</keyword>
<dbReference type="SUPFAM" id="SSF55874">
    <property type="entry name" value="ATPase domain of HSP90 chaperone/DNA topoisomerase II/histidine kinase"/>
    <property type="match status" value="1"/>
</dbReference>
<dbReference type="EMBL" id="LT607751">
    <property type="protein sequence ID" value="SCG53763.1"/>
    <property type="molecule type" value="Genomic_DNA"/>
</dbReference>
<feature type="transmembrane region" description="Helical" evidence="4">
    <location>
        <begin position="111"/>
        <end position="129"/>
    </location>
</feature>